<protein>
    <submittedName>
        <fullName evidence="4">Uncharacterized protein LOC115209948 isoform X1</fullName>
    </submittedName>
</protein>
<feature type="region of interest" description="Disordered" evidence="1">
    <location>
        <begin position="294"/>
        <end position="329"/>
    </location>
</feature>
<feature type="region of interest" description="Disordered" evidence="1">
    <location>
        <begin position="1339"/>
        <end position="1361"/>
    </location>
</feature>
<feature type="transmembrane region" description="Helical" evidence="2">
    <location>
        <begin position="5"/>
        <end position="23"/>
    </location>
</feature>
<accession>A0A6P7S895</accession>
<evidence type="ECO:0000313" key="3">
    <source>
        <dbReference type="Proteomes" id="UP000515154"/>
    </source>
</evidence>
<evidence type="ECO:0000256" key="2">
    <source>
        <dbReference type="SAM" id="Phobius"/>
    </source>
</evidence>
<feature type="compositionally biased region" description="Basic and acidic residues" evidence="1">
    <location>
        <begin position="772"/>
        <end position="823"/>
    </location>
</feature>
<proteinExistence type="predicted"/>
<feature type="compositionally biased region" description="Basic residues" evidence="1">
    <location>
        <begin position="1541"/>
        <end position="1551"/>
    </location>
</feature>
<feature type="compositionally biased region" description="Polar residues" evidence="1">
    <location>
        <begin position="306"/>
        <end position="329"/>
    </location>
</feature>
<keyword evidence="2" id="KW-0812">Transmembrane</keyword>
<feature type="region of interest" description="Disordered" evidence="1">
    <location>
        <begin position="1394"/>
        <end position="1428"/>
    </location>
</feature>
<feature type="compositionally biased region" description="Basic residues" evidence="1">
    <location>
        <begin position="1401"/>
        <end position="1422"/>
    </location>
</feature>
<feature type="region of interest" description="Disordered" evidence="1">
    <location>
        <begin position="1171"/>
        <end position="1228"/>
    </location>
</feature>
<feature type="region of interest" description="Disordered" evidence="1">
    <location>
        <begin position="1519"/>
        <end position="1551"/>
    </location>
</feature>
<keyword evidence="3" id="KW-1185">Reference proteome</keyword>
<reference evidence="4" key="1">
    <citation type="submission" date="2025-08" db="UniProtKB">
        <authorList>
            <consortium name="RefSeq"/>
        </authorList>
    </citation>
    <scope>IDENTIFICATION</scope>
</reference>
<organism evidence="3 4">
    <name type="scientific">Octopus sinensis</name>
    <name type="common">East Asian common octopus</name>
    <dbReference type="NCBI Taxonomy" id="2607531"/>
    <lineage>
        <taxon>Eukaryota</taxon>
        <taxon>Metazoa</taxon>
        <taxon>Spiralia</taxon>
        <taxon>Lophotrochozoa</taxon>
        <taxon>Mollusca</taxon>
        <taxon>Cephalopoda</taxon>
        <taxon>Coleoidea</taxon>
        <taxon>Octopodiformes</taxon>
        <taxon>Octopoda</taxon>
        <taxon>Incirrata</taxon>
        <taxon>Octopodidae</taxon>
        <taxon>Octopus</taxon>
    </lineage>
</organism>
<keyword evidence="2" id="KW-1133">Transmembrane helix</keyword>
<feature type="region of interest" description="Disordered" evidence="1">
    <location>
        <begin position="772"/>
        <end position="838"/>
    </location>
</feature>
<feature type="compositionally biased region" description="Polar residues" evidence="1">
    <location>
        <begin position="442"/>
        <end position="451"/>
    </location>
</feature>
<keyword evidence="2" id="KW-0472">Membrane</keyword>
<name>A0A6P7S895_9MOLL</name>
<dbReference type="KEGG" id="osn:115209948"/>
<gene>
    <name evidence="4" type="primary">LOC115209948</name>
</gene>
<feature type="compositionally biased region" description="Basic and acidic residues" evidence="1">
    <location>
        <begin position="1339"/>
        <end position="1351"/>
    </location>
</feature>
<dbReference type="RefSeq" id="XP_029634447.1">
    <property type="nucleotide sequence ID" value="XM_029778587.2"/>
</dbReference>
<dbReference type="Proteomes" id="UP000515154">
    <property type="component" value="Linkage group LG3"/>
</dbReference>
<evidence type="ECO:0000313" key="4">
    <source>
        <dbReference type="RefSeq" id="XP_029634447.1"/>
    </source>
</evidence>
<feature type="compositionally biased region" description="Polar residues" evidence="1">
    <location>
        <begin position="1219"/>
        <end position="1228"/>
    </location>
</feature>
<evidence type="ECO:0000256" key="1">
    <source>
        <dbReference type="SAM" id="MobiDB-lite"/>
    </source>
</evidence>
<sequence length="1551" mass="174678">MYMCVYVCVSIYMYVYMCIYASVNKFIKHHSKMKAWMEDSKQPLRSNSKNIPNVLDIITYQENVPPANVSSYLRLSPTSSLNSSVGSSKSCDSRDVAIINRNLKLHRATTARPMCGTAGATTPQPKRMVTSPDILLSTRRFPKALIVYGESMDKESYSITEYQKSKMHYYQSASVESQNKGIPNNYRNIAESCTTGATSPTQVTKKFQDWSETSKKKQKETFSCPTTRWALKQPPANNSSGSIENGVPLNIPTNLMENINKIYESIDTDGLLKVNLTDSTIVTDKMMLKQNAEMKPSFTAAPPTSPRGNTPTSSERHFPTNNRESSYAFSQNDNTLVLDASLKNGSVLNICRESSPAPSLCSISSSSSSSPLSSPVPIKLKTCTLKETPKSNKFFCELSSKGFSTFNDVHHKTESYVNTRPVQLLCTHSGRRMHTATLIGKKSSNSKSQLGEKSLKSNSNSKQQVFFRRTDYNPIQMVYDQETSDSGPKISSAVTPHLQKYFINLCEKQERMHEEKYTQAANVAPHSDLESWNVYKTIKTVEFDMKGPQVIVEKMLIGQNQRKLQRPQTTQNTANSKAFRAMKQRPQSGPSQILFKQKDSKLQSILPEVQEVKDKGKEEFGSRASHQSGSIYSKLESTGCHHTDQPRVSSELEEVLNKSGDHTDHFKLWPEREKTLDIGDQHTDPTKHKLEEKIQNSSGSHTDVSKVKPEIEKTENISDQFMWRSEKVLNKDDKITDQSNIRQGVENDLNKIDIHSDLPKLSPEIERISCENENASHPDGIEEEEISKNDYHKNEQSRVELDIKKDLDCSDDQKDQTKLRPETEGISASKDNDQTNLKPNTEKVLNHQTDQTLVEPNPEVEEVQNTDHIKLEVEEDTEVLNVINVNNNSISHSDHENLFERENILNNSTHNIDPTIPKSETEVMLNNNISHTDSVKSKPETEVMPSSETHNTAYDSEIEVSSNDNDHSTDPIKLTSETEAMPNCNAHHIDSIESKLEIKVIPKTKIHNTVHSKPMSKAKVSPDCKDHSTNPIKSGSDRKETPNYNAQHIDSAKIEPKIEVSLKAKVNKTVPGKPREVTTNSDPANFRSEVALKPHQTHKVHFSNHIEEICGEAPEFTESEITTSGILDKNFGNLHSESEPSNELKTIDPLRISNTNEAKITSVSKVNKNHHTNKNLEMPSDKSFPIINQSKKNSHWSEKESRVTFSNNRKSNKQEISKENSVSSCNQKSDLGLTTEKLEINKENVNNNISSFSPCKKEKLSTTQDQTCHLNSTSEGLPGVSSPTENHFKEYVGDAEVTHPKPNDSQVVENQACIGDEKYAQRSSSIKVNFIPNNFTETSKDTHLEKKDATSKSESFLPGDGAAVTRTENSWKPFPVNRPYSSFLRYQSEPISTALVPPPKLRSKKRSTSSKTSKSGKSHKRKSGMDIKPLVFTSVQQQEPQDNNDHECIKISDELRDKGVNVSWTVLRRSLYPPTGRPLHYAMEVDTRINPESDLLSHPKSWLPKEFNALQKVVKKLRQANQYQKKQGRSETKKSKQSGSKQKKTKKKKKK</sequence>
<feature type="region of interest" description="Disordered" evidence="1">
    <location>
        <begin position="1009"/>
        <end position="1043"/>
    </location>
</feature>
<feature type="region of interest" description="Disordered" evidence="1">
    <location>
        <begin position="437"/>
        <end position="463"/>
    </location>
</feature>